<name>A0A0D2CKX1_9EURO</name>
<dbReference type="InterPro" id="IPR018177">
    <property type="entry name" value="L-lactate_DH_AS"/>
</dbReference>
<evidence type="ECO:0000256" key="4">
    <source>
        <dbReference type="ARBA" id="ARBA00023002"/>
    </source>
</evidence>
<protein>
    <recommendedName>
        <fullName evidence="3 8">L-lactate dehydrogenase</fullName>
        <ecNumber evidence="3 8">1.1.1.27</ecNumber>
    </recommendedName>
</protein>
<dbReference type="Gene3D" id="3.90.110.10">
    <property type="entry name" value="Lactate dehydrogenase/glycoside hydrolase, family 4, C-terminal"/>
    <property type="match status" value="1"/>
</dbReference>
<keyword evidence="5 7" id="KW-0520">NAD</keyword>
<feature type="active site" description="Proton acceptor" evidence="6">
    <location>
        <position position="175"/>
    </location>
</feature>
<proteinExistence type="inferred from homology"/>
<evidence type="ECO:0000256" key="2">
    <source>
        <dbReference type="ARBA" id="ARBA00006054"/>
    </source>
</evidence>
<dbReference type="SUPFAM" id="SSF51735">
    <property type="entry name" value="NAD(P)-binding Rossmann-fold domains"/>
    <property type="match status" value="1"/>
</dbReference>
<dbReference type="PIRSF" id="PIRSF000102">
    <property type="entry name" value="Lac_mal_DH"/>
    <property type="match status" value="1"/>
</dbReference>
<dbReference type="UniPathway" id="UPA00554">
    <property type="reaction ID" value="UER00611"/>
</dbReference>
<dbReference type="GO" id="GO:0006089">
    <property type="term" value="P:lactate metabolic process"/>
    <property type="evidence" value="ECO:0007669"/>
    <property type="project" value="TreeGrafter"/>
</dbReference>
<dbReference type="PANTHER" id="PTHR43128">
    <property type="entry name" value="L-2-HYDROXYCARBOXYLATE DEHYDROGENASE (NAD(P)(+))"/>
    <property type="match status" value="1"/>
</dbReference>
<feature type="binding site" evidence="7">
    <location>
        <position position="95"/>
    </location>
    <ligand>
        <name>NAD(+)</name>
        <dbReference type="ChEBI" id="CHEBI:57540"/>
    </ligand>
</feature>
<feature type="binding site" evidence="7">
    <location>
        <position position="34"/>
    </location>
    <ligand>
        <name>NAD(+)</name>
        <dbReference type="ChEBI" id="CHEBI:57540"/>
    </ligand>
</feature>
<gene>
    <name evidence="11" type="ORF">PV05_12043</name>
</gene>
<evidence type="ECO:0000256" key="5">
    <source>
        <dbReference type="ARBA" id="ARBA00023027"/>
    </source>
</evidence>
<dbReference type="InterPro" id="IPR022383">
    <property type="entry name" value="Lactate/malate_DH_C"/>
</dbReference>
<dbReference type="GO" id="GO:0004459">
    <property type="term" value="F:L-lactate dehydrogenase (NAD+) activity"/>
    <property type="evidence" value="ECO:0007669"/>
    <property type="project" value="UniProtKB-EC"/>
</dbReference>
<evidence type="ECO:0000256" key="3">
    <source>
        <dbReference type="ARBA" id="ARBA00012967"/>
    </source>
</evidence>
<comment type="catalytic activity">
    <reaction evidence="8">
        <text>(S)-lactate + NAD(+) = pyruvate + NADH + H(+)</text>
        <dbReference type="Rhea" id="RHEA:23444"/>
        <dbReference type="ChEBI" id="CHEBI:15361"/>
        <dbReference type="ChEBI" id="CHEBI:15378"/>
        <dbReference type="ChEBI" id="CHEBI:16651"/>
        <dbReference type="ChEBI" id="CHEBI:57540"/>
        <dbReference type="ChEBI" id="CHEBI:57945"/>
        <dbReference type="EC" id="1.1.1.27"/>
    </reaction>
</comment>
<dbReference type="Gene3D" id="3.40.50.720">
    <property type="entry name" value="NAD(P)-binding Rossmann-like Domain"/>
    <property type="match status" value="1"/>
</dbReference>
<dbReference type="RefSeq" id="XP_013311041.1">
    <property type="nucleotide sequence ID" value="XM_013455587.1"/>
</dbReference>
<sequence length="314" mass="33447">MAAKIAIIGAGQVGAAAAYALLHGSLYGELLLVDVKLDLREGQVRDLSDASFCENSSTRIRSGTYKEAGQCDIVVITAGSRRTIGETKIQSIERNSAVLRSIINAMKPFRKDTVLLIVSNPVDALTTLAQEVSGLPRSQVMGSGTSLDSVRLRRLLASKLDISSNHINAYVLGEHGDSQFVAWSCASIAGVPIDKAIAPETLNRVHLAEECKHEAQHIVKAKGSIAFGIGSIVAGICSSILFNKRDVRPVSHFQPDLGCCLSLPVVLGRKGIVHTVHLPLTTGEKAKLQESGDAVKEIVQDFTEEDKVSGMAAL</sequence>
<reference evidence="11 12" key="1">
    <citation type="submission" date="2015-01" db="EMBL/GenBank/DDBJ databases">
        <title>The Genome Sequence of Exophiala xenobiotica CBS118157.</title>
        <authorList>
            <consortium name="The Broad Institute Genomics Platform"/>
            <person name="Cuomo C."/>
            <person name="de Hoog S."/>
            <person name="Gorbushina A."/>
            <person name="Stielow B."/>
            <person name="Teixiera M."/>
            <person name="Abouelleil A."/>
            <person name="Chapman S.B."/>
            <person name="Priest M."/>
            <person name="Young S.K."/>
            <person name="Wortman J."/>
            <person name="Nusbaum C."/>
            <person name="Birren B."/>
        </authorList>
    </citation>
    <scope>NUCLEOTIDE SEQUENCE [LARGE SCALE GENOMIC DNA]</scope>
    <source>
        <strain evidence="11 12">CBS 118157</strain>
    </source>
</reference>
<dbReference type="InterPro" id="IPR001557">
    <property type="entry name" value="L-lactate/malate_DH"/>
</dbReference>
<feature type="domain" description="Lactate/malate dehydrogenase C-terminal" evidence="10">
    <location>
        <begin position="145"/>
        <end position="304"/>
    </location>
</feature>
<dbReference type="InterPro" id="IPR015955">
    <property type="entry name" value="Lactate_DH/Glyco_Ohase_4_C"/>
</dbReference>
<comment type="pathway">
    <text evidence="1 8">Fermentation; pyruvate fermentation to lactate; (S)-lactate from pyruvate: step 1/1.</text>
</comment>
<keyword evidence="4 8" id="KW-0560">Oxidoreductase</keyword>
<dbReference type="PRINTS" id="PR00086">
    <property type="entry name" value="LLDHDRGNASE"/>
</dbReference>
<organism evidence="11 12">
    <name type="scientific">Exophiala xenobiotica</name>
    <dbReference type="NCBI Taxonomy" id="348802"/>
    <lineage>
        <taxon>Eukaryota</taxon>
        <taxon>Fungi</taxon>
        <taxon>Dikarya</taxon>
        <taxon>Ascomycota</taxon>
        <taxon>Pezizomycotina</taxon>
        <taxon>Eurotiomycetes</taxon>
        <taxon>Chaetothyriomycetidae</taxon>
        <taxon>Chaetothyriales</taxon>
        <taxon>Herpotrichiellaceae</taxon>
        <taxon>Exophiala</taxon>
    </lineage>
</organism>
<evidence type="ECO:0000256" key="8">
    <source>
        <dbReference type="RuleBase" id="RU000496"/>
    </source>
</evidence>
<evidence type="ECO:0000256" key="6">
    <source>
        <dbReference type="PIRSR" id="PIRSR000102-1"/>
    </source>
</evidence>
<evidence type="ECO:0000256" key="7">
    <source>
        <dbReference type="PIRSR" id="PIRSR000102-3"/>
    </source>
</evidence>
<feature type="domain" description="Lactate/malate dehydrogenase N-terminal" evidence="9">
    <location>
        <begin position="4"/>
        <end position="142"/>
    </location>
</feature>
<dbReference type="SUPFAM" id="SSF56327">
    <property type="entry name" value="LDH C-terminal domain-like"/>
    <property type="match status" value="1"/>
</dbReference>
<dbReference type="EMBL" id="KN847323">
    <property type="protein sequence ID" value="KIW50457.1"/>
    <property type="molecule type" value="Genomic_DNA"/>
</dbReference>
<dbReference type="Pfam" id="PF00056">
    <property type="entry name" value="Ldh_1_N"/>
    <property type="match status" value="1"/>
</dbReference>
<dbReference type="InterPro" id="IPR001236">
    <property type="entry name" value="Lactate/malate_DH_N"/>
</dbReference>
<evidence type="ECO:0000313" key="12">
    <source>
        <dbReference type="Proteomes" id="UP000054342"/>
    </source>
</evidence>
<dbReference type="Pfam" id="PF02866">
    <property type="entry name" value="Ldh_1_C"/>
    <property type="match status" value="1"/>
</dbReference>
<accession>A0A0D2CKX1</accession>
<dbReference type="STRING" id="348802.A0A0D2CKX1"/>
<dbReference type="PROSITE" id="PS00064">
    <property type="entry name" value="L_LDH"/>
    <property type="match status" value="1"/>
</dbReference>
<keyword evidence="12" id="KW-1185">Reference proteome</keyword>
<dbReference type="Proteomes" id="UP000054342">
    <property type="component" value="Unassembled WGS sequence"/>
</dbReference>
<comment type="similarity">
    <text evidence="2">Belongs to the LDH/MDH superfamily. LDH family.</text>
</comment>
<feature type="binding site" evidence="7">
    <location>
        <begin position="9"/>
        <end position="14"/>
    </location>
    <ligand>
        <name>NAD(+)</name>
        <dbReference type="ChEBI" id="CHEBI:57540"/>
    </ligand>
</feature>
<evidence type="ECO:0000256" key="1">
    <source>
        <dbReference type="ARBA" id="ARBA00004843"/>
    </source>
</evidence>
<dbReference type="EC" id="1.1.1.27" evidence="3 8"/>
<dbReference type="AlphaFoldDB" id="A0A0D2CKX1"/>
<dbReference type="PANTHER" id="PTHR43128:SF16">
    <property type="entry name" value="L-LACTATE DEHYDROGENASE"/>
    <property type="match status" value="1"/>
</dbReference>
<dbReference type="InterPro" id="IPR036291">
    <property type="entry name" value="NAD(P)-bd_dom_sf"/>
</dbReference>
<dbReference type="GeneID" id="25333951"/>
<dbReference type="HOGENOM" id="CLU_045401_1_2_1"/>
<evidence type="ECO:0000259" key="9">
    <source>
        <dbReference type="Pfam" id="PF00056"/>
    </source>
</evidence>
<evidence type="ECO:0000313" key="11">
    <source>
        <dbReference type="EMBL" id="KIW50457.1"/>
    </source>
</evidence>
<evidence type="ECO:0000259" key="10">
    <source>
        <dbReference type="Pfam" id="PF02866"/>
    </source>
</evidence>
<dbReference type="CDD" id="cd00300">
    <property type="entry name" value="LDH_like"/>
    <property type="match status" value="1"/>
</dbReference>
<dbReference type="OrthoDB" id="6270329at2759"/>
<feature type="binding site" evidence="7">
    <location>
        <begin position="118"/>
        <end position="120"/>
    </location>
    <ligand>
        <name>NAD(+)</name>
        <dbReference type="ChEBI" id="CHEBI:57540"/>
    </ligand>
</feature>